<reference evidence="1" key="1">
    <citation type="submission" date="2019-08" db="EMBL/GenBank/DDBJ databases">
        <title>The genome of the North American firefly Photinus pyralis.</title>
        <authorList>
            <consortium name="Photinus pyralis genome working group"/>
            <person name="Fallon T.R."/>
            <person name="Sander Lower S.E."/>
            <person name="Weng J.-K."/>
        </authorList>
    </citation>
    <scope>NUCLEOTIDE SEQUENCE</scope>
    <source>
        <strain evidence="1">TRF0915ILg1</strain>
        <tissue evidence="1">Whole body</tissue>
    </source>
</reference>
<dbReference type="AlphaFoldDB" id="A0A8K0FYC0"/>
<organism evidence="1 2">
    <name type="scientific">Ignelater luminosus</name>
    <name type="common">Cucubano</name>
    <name type="synonym">Pyrophorus luminosus</name>
    <dbReference type="NCBI Taxonomy" id="2038154"/>
    <lineage>
        <taxon>Eukaryota</taxon>
        <taxon>Metazoa</taxon>
        <taxon>Ecdysozoa</taxon>
        <taxon>Arthropoda</taxon>
        <taxon>Hexapoda</taxon>
        <taxon>Insecta</taxon>
        <taxon>Pterygota</taxon>
        <taxon>Neoptera</taxon>
        <taxon>Endopterygota</taxon>
        <taxon>Coleoptera</taxon>
        <taxon>Polyphaga</taxon>
        <taxon>Elateriformia</taxon>
        <taxon>Elateroidea</taxon>
        <taxon>Elateridae</taxon>
        <taxon>Agrypninae</taxon>
        <taxon>Pyrophorini</taxon>
        <taxon>Ignelater</taxon>
    </lineage>
</organism>
<dbReference type="Proteomes" id="UP000801492">
    <property type="component" value="Unassembled WGS sequence"/>
</dbReference>
<comment type="caution">
    <text evidence="1">The sequence shown here is derived from an EMBL/GenBank/DDBJ whole genome shotgun (WGS) entry which is preliminary data.</text>
</comment>
<gene>
    <name evidence="1" type="ORF">ILUMI_26789</name>
</gene>
<name>A0A8K0FYC0_IGNLU</name>
<protein>
    <submittedName>
        <fullName evidence="1">Uncharacterized protein</fullName>
    </submittedName>
</protein>
<accession>A0A8K0FYC0</accession>
<dbReference type="OrthoDB" id="7890494at2759"/>
<keyword evidence="2" id="KW-1185">Reference proteome</keyword>
<evidence type="ECO:0000313" key="2">
    <source>
        <dbReference type="Proteomes" id="UP000801492"/>
    </source>
</evidence>
<dbReference type="EMBL" id="VTPC01091183">
    <property type="protein sequence ID" value="KAF2879376.1"/>
    <property type="molecule type" value="Genomic_DNA"/>
</dbReference>
<evidence type="ECO:0000313" key="1">
    <source>
        <dbReference type="EMBL" id="KAF2879376.1"/>
    </source>
</evidence>
<proteinExistence type="predicted"/>
<sequence length="127" mass="14763">MSSSRRSCVNHPDVFCYICGEYTLKERRKTVGDFVKKAYLGYFRVRLGDLDQVFSPRRPVPCSEEVPIPTFHQLPELCEDEYCPSDQSFDTNEGDSNYEGMSLIPQLFNQDELNGPHRKFQPVKRSF</sequence>